<reference evidence="3 4" key="1">
    <citation type="journal article" date="2012" name="Science">
        <title>The Paleozoic origin of enzymatic lignin decomposition reconstructed from 31 fungal genomes.</title>
        <authorList>
            <person name="Floudas D."/>
            <person name="Binder M."/>
            <person name="Riley R."/>
            <person name="Barry K."/>
            <person name="Blanchette R.A."/>
            <person name="Henrissat B."/>
            <person name="Martinez A.T."/>
            <person name="Otillar R."/>
            <person name="Spatafora J.W."/>
            <person name="Yadav J.S."/>
            <person name="Aerts A."/>
            <person name="Benoit I."/>
            <person name="Boyd A."/>
            <person name="Carlson A."/>
            <person name="Copeland A."/>
            <person name="Coutinho P.M."/>
            <person name="de Vries R.P."/>
            <person name="Ferreira P."/>
            <person name="Findley K."/>
            <person name="Foster B."/>
            <person name="Gaskell J."/>
            <person name="Glotzer D."/>
            <person name="Gorecki P."/>
            <person name="Heitman J."/>
            <person name="Hesse C."/>
            <person name="Hori C."/>
            <person name="Igarashi K."/>
            <person name="Jurgens J.A."/>
            <person name="Kallen N."/>
            <person name="Kersten P."/>
            <person name="Kohler A."/>
            <person name="Kuees U."/>
            <person name="Kumar T.K.A."/>
            <person name="Kuo A."/>
            <person name="LaButti K."/>
            <person name="Larrondo L.F."/>
            <person name="Lindquist E."/>
            <person name="Ling A."/>
            <person name="Lombard V."/>
            <person name="Lucas S."/>
            <person name="Lundell T."/>
            <person name="Martin R."/>
            <person name="McLaughlin D.J."/>
            <person name="Morgenstern I."/>
            <person name="Morin E."/>
            <person name="Murat C."/>
            <person name="Nagy L.G."/>
            <person name="Nolan M."/>
            <person name="Ohm R.A."/>
            <person name="Patyshakuliyeva A."/>
            <person name="Rokas A."/>
            <person name="Ruiz-Duenas F.J."/>
            <person name="Sabat G."/>
            <person name="Salamov A."/>
            <person name="Samejima M."/>
            <person name="Schmutz J."/>
            <person name="Slot J.C."/>
            <person name="St John F."/>
            <person name="Stenlid J."/>
            <person name="Sun H."/>
            <person name="Sun S."/>
            <person name="Syed K."/>
            <person name="Tsang A."/>
            <person name="Wiebenga A."/>
            <person name="Young D."/>
            <person name="Pisabarro A."/>
            <person name="Eastwood D.C."/>
            <person name="Martin F."/>
            <person name="Cullen D."/>
            <person name="Grigoriev I.V."/>
            <person name="Hibbett D.S."/>
        </authorList>
    </citation>
    <scope>NUCLEOTIDE SEQUENCE [LARGE SCALE GENOMIC DNA]</scope>
    <source>
        <strain evidence="3 4">LYAD-421 SS1</strain>
    </source>
</reference>
<dbReference type="GeneID" id="18842811"/>
<dbReference type="Pfam" id="PF00188">
    <property type="entry name" value="CAP"/>
    <property type="match status" value="1"/>
</dbReference>
<dbReference type="PANTHER" id="PTHR10334">
    <property type="entry name" value="CYSTEINE-RICH SECRETORY PROTEIN-RELATED"/>
    <property type="match status" value="1"/>
</dbReference>
<dbReference type="SUPFAM" id="SSF55797">
    <property type="entry name" value="PR-1-like"/>
    <property type="match status" value="1"/>
</dbReference>
<dbReference type="KEGG" id="dsq:DICSQDRAFT_58357"/>
<dbReference type="Gene3D" id="3.40.33.10">
    <property type="entry name" value="CAP"/>
    <property type="match status" value="1"/>
</dbReference>
<dbReference type="InterPro" id="IPR035940">
    <property type="entry name" value="CAP_sf"/>
</dbReference>
<evidence type="ECO:0000313" key="3">
    <source>
        <dbReference type="EMBL" id="EJF62380.1"/>
    </source>
</evidence>
<dbReference type="Proteomes" id="UP000053319">
    <property type="component" value="Unassembled WGS sequence"/>
</dbReference>
<accession>R7T2J3</accession>
<evidence type="ECO:0000313" key="4">
    <source>
        <dbReference type="Proteomes" id="UP000053319"/>
    </source>
</evidence>
<dbReference type="OrthoDB" id="337038at2759"/>
<dbReference type="RefSeq" id="XP_007365092.1">
    <property type="nucleotide sequence ID" value="XM_007365030.1"/>
</dbReference>
<feature type="compositionally biased region" description="Low complexity" evidence="1">
    <location>
        <begin position="1"/>
        <end position="85"/>
    </location>
</feature>
<dbReference type="HOGENOM" id="CLU_035730_3_3_1"/>
<sequence length="227" mass="23649">MISSTDTLTASSDAPTTAAQQSTLTSSAASITVSSDVPSATSSSVTPTTSSSVPPTTSSNVPPTTQPKPSSSTSSAAASQPTSPQVDQQTYLDLHNNLRSQVGMPDLQWSDDLAAKAQSYAEQCQLKHSDGALGPVGENLAAATGSFDALQAVELFVQDQFAFNPIQLNLNHYTQVIWRSTTQLGCGMATCGNIFPGDGDATYHVCLYDPVGNIVGEETLVHTVFVC</sequence>
<dbReference type="OMA" id="DSMRVGC"/>
<feature type="region of interest" description="Disordered" evidence="1">
    <location>
        <begin position="1"/>
        <end position="87"/>
    </location>
</feature>
<organism evidence="3 4">
    <name type="scientific">Dichomitus squalens (strain LYAD-421)</name>
    <name type="common">Western red white-rot fungus</name>
    <dbReference type="NCBI Taxonomy" id="732165"/>
    <lineage>
        <taxon>Eukaryota</taxon>
        <taxon>Fungi</taxon>
        <taxon>Dikarya</taxon>
        <taxon>Basidiomycota</taxon>
        <taxon>Agaricomycotina</taxon>
        <taxon>Agaricomycetes</taxon>
        <taxon>Polyporales</taxon>
        <taxon>Polyporaceae</taxon>
        <taxon>Dichomitus</taxon>
    </lineage>
</organism>
<evidence type="ECO:0000259" key="2">
    <source>
        <dbReference type="SMART" id="SM00198"/>
    </source>
</evidence>
<proteinExistence type="predicted"/>
<gene>
    <name evidence="3" type="ORF">DICSQDRAFT_58357</name>
</gene>
<protein>
    <submittedName>
        <fullName evidence="3">PR-1-like protein</fullName>
    </submittedName>
</protein>
<dbReference type="PRINTS" id="PR00837">
    <property type="entry name" value="V5TPXLIKE"/>
</dbReference>
<dbReference type="SMART" id="SM00198">
    <property type="entry name" value="SCP"/>
    <property type="match status" value="1"/>
</dbReference>
<dbReference type="InterPro" id="IPR001283">
    <property type="entry name" value="CRISP-related"/>
</dbReference>
<dbReference type="EMBL" id="JH719406">
    <property type="protein sequence ID" value="EJF62380.1"/>
    <property type="molecule type" value="Genomic_DNA"/>
</dbReference>
<evidence type="ECO:0000256" key="1">
    <source>
        <dbReference type="SAM" id="MobiDB-lite"/>
    </source>
</evidence>
<dbReference type="AlphaFoldDB" id="R7T2J3"/>
<feature type="domain" description="SCP" evidence="2">
    <location>
        <begin position="86"/>
        <end position="216"/>
    </location>
</feature>
<name>R7T2J3_DICSQ</name>
<dbReference type="InterPro" id="IPR014044">
    <property type="entry name" value="CAP_dom"/>
</dbReference>